<proteinExistence type="predicted"/>
<dbReference type="AlphaFoldDB" id="A0A438CGC7"/>
<accession>A0A438CGC7</accession>
<evidence type="ECO:0000313" key="1">
    <source>
        <dbReference type="EMBL" id="RVW22267.1"/>
    </source>
</evidence>
<gene>
    <name evidence="1" type="ORF">CK203_110349</name>
</gene>
<organism evidence="1 2">
    <name type="scientific">Vitis vinifera</name>
    <name type="common">Grape</name>
    <dbReference type="NCBI Taxonomy" id="29760"/>
    <lineage>
        <taxon>Eukaryota</taxon>
        <taxon>Viridiplantae</taxon>
        <taxon>Streptophyta</taxon>
        <taxon>Embryophyta</taxon>
        <taxon>Tracheophyta</taxon>
        <taxon>Spermatophyta</taxon>
        <taxon>Magnoliopsida</taxon>
        <taxon>eudicotyledons</taxon>
        <taxon>Gunneridae</taxon>
        <taxon>Pentapetalae</taxon>
        <taxon>rosids</taxon>
        <taxon>Vitales</taxon>
        <taxon>Vitaceae</taxon>
        <taxon>Viteae</taxon>
        <taxon>Vitis</taxon>
    </lineage>
</organism>
<comment type="caution">
    <text evidence="1">The sequence shown here is derived from an EMBL/GenBank/DDBJ whole genome shotgun (WGS) entry which is preliminary data.</text>
</comment>
<protein>
    <submittedName>
        <fullName evidence="1">Uncharacterized protein</fullName>
    </submittedName>
</protein>
<reference evidence="1 2" key="1">
    <citation type="journal article" date="2018" name="PLoS Genet.">
        <title>Population sequencing reveals clonal diversity and ancestral inbreeding in the grapevine cultivar Chardonnay.</title>
        <authorList>
            <person name="Roach M.J."/>
            <person name="Johnson D.L."/>
            <person name="Bohlmann J."/>
            <person name="van Vuuren H.J."/>
            <person name="Jones S.J."/>
            <person name="Pretorius I.S."/>
            <person name="Schmidt S.A."/>
            <person name="Borneman A.R."/>
        </authorList>
    </citation>
    <scope>NUCLEOTIDE SEQUENCE [LARGE SCALE GENOMIC DNA]</scope>
    <source>
        <strain evidence="2">cv. Chardonnay</strain>
        <tissue evidence="1">Leaf</tissue>
    </source>
</reference>
<name>A0A438CGC7_VITVI</name>
<sequence>MVDCQRTTVLYPFSFYREHGMGTIAYIEQSIPYPQDGKQGGEPFPRVIVWNSWAPIRVNFFAWEEN</sequence>
<evidence type="ECO:0000313" key="2">
    <source>
        <dbReference type="Proteomes" id="UP000288805"/>
    </source>
</evidence>
<dbReference type="Proteomes" id="UP000288805">
    <property type="component" value="Unassembled WGS sequence"/>
</dbReference>
<dbReference type="EMBL" id="QGNW01002241">
    <property type="protein sequence ID" value="RVW22267.1"/>
    <property type="molecule type" value="Genomic_DNA"/>
</dbReference>